<evidence type="ECO:0000313" key="4">
    <source>
        <dbReference type="Proteomes" id="UP001281761"/>
    </source>
</evidence>
<sequence>MKKSIKKTQKVVESMLDDLTGRQVHHLLQKYGIPVSEIEQKLYFAALLRTCSADTIPTTTVNKQQQPAQTDKSSLELPPPAQASEDVSTRPRSLSMGEMDQRPLLSNSEADNSSNVYSHTRSSSFTTLPTYGDETPEMHPDPQFISLVCQNCQQNNGLTTSFLLPDKEYYCYHCNHLNTIDT</sequence>
<dbReference type="InterPro" id="IPR019273">
    <property type="entry name" value="Lunapark_Znf"/>
</dbReference>
<dbReference type="EMBL" id="JARBJD010000144">
    <property type="protein sequence ID" value="KAK2949993.1"/>
    <property type="molecule type" value="Genomic_DNA"/>
</dbReference>
<feature type="region of interest" description="Disordered" evidence="1">
    <location>
        <begin position="59"/>
        <end position="134"/>
    </location>
</feature>
<feature type="compositionally biased region" description="Polar residues" evidence="1">
    <location>
        <begin position="59"/>
        <end position="72"/>
    </location>
</feature>
<feature type="domain" description="Lunapark zinc ribbon" evidence="2">
    <location>
        <begin position="143"/>
        <end position="178"/>
    </location>
</feature>
<proteinExistence type="predicted"/>
<name>A0ABQ9XBW6_9EUKA</name>
<keyword evidence="4" id="KW-1185">Reference proteome</keyword>
<dbReference type="Pfam" id="PF10058">
    <property type="entry name" value="Zn_ribbon_10"/>
    <property type="match status" value="1"/>
</dbReference>
<evidence type="ECO:0000259" key="2">
    <source>
        <dbReference type="Pfam" id="PF10058"/>
    </source>
</evidence>
<accession>A0ABQ9XBW6</accession>
<comment type="caution">
    <text evidence="3">The sequence shown here is derived from an EMBL/GenBank/DDBJ whole genome shotgun (WGS) entry which is preliminary data.</text>
</comment>
<organism evidence="3 4">
    <name type="scientific">Blattamonas nauphoetae</name>
    <dbReference type="NCBI Taxonomy" id="2049346"/>
    <lineage>
        <taxon>Eukaryota</taxon>
        <taxon>Metamonada</taxon>
        <taxon>Preaxostyla</taxon>
        <taxon>Oxymonadida</taxon>
        <taxon>Blattamonas</taxon>
    </lineage>
</organism>
<evidence type="ECO:0000256" key="1">
    <source>
        <dbReference type="SAM" id="MobiDB-lite"/>
    </source>
</evidence>
<dbReference type="Proteomes" id="UP001281761">
    <property type="component" value="Unassembled WGS sequence"/>
</dbReference>
<gene>
    <name evidence="3" type="ORF">BLNAU_15028</name>
</gene>
<reference evidence="3 4" key="1">
    <citation type="journal article" date="2022" name="bioRxiv">
        <title>Genomics of Preaxostyla Flagellates Illuminates Evolutionary Transitions and the Path Towards Mitochondrial Loss.</title>
        <authorList>
            <person name="Novak L.V.F."/>
            <person name="Treitli S.C."/>
            <person name="Pyrih J."/>
            <person name="Halakuc P."/>
            <person name="Pipaliya S.V."/>
            <person name="Vacek V."/>
            <person name="Brzon O."/>
            <person name="Soukal P."/>
            <person name="Eme L."/>
            <person name="Dacks J.B."/>
            <person name="Karnkowska A."/>
            <person name="Elias M."/>
            <person name="Hampl V."/>
        </authorList>
    </citation>
    <scope>NUCLEOTIDE SEQUENCE [LARGE SCALE GENOMIC DNA]</scope>
    <source>
        <strain evidence="3">NAU3</strain>
        <tissue evidence="3">Gut</tissue>
    </source>
</reference>
<evidence type="ECO:0000313" key="3">
    <source>
        <dbReference type="EMBL" id="KAK2949993.1"/>
    </source>
</evidence>
<protein>
    <recommendedName>
        <fullName evidence="2">Lunapark zinc ribbon domain-containing protein</fullName>
    </recommendedName>
</protein>
<feature type="compositionally biased region" description="Polar residues" evidence="1">
    <location>
        <begin position="104"/>
        <end position="129"/>
    </location>
</feature>